<gene>
    <name evidence="1" type="ORF">BDW02DRAFT_13374</name>
</gene>
<dbReference type="AlphaFoldDB" id="A0A6A5KQG0"/>
<organism evidence="1 2">
    <name type="scientific">Decorospora gaudefroyi</name>
    <dbReference type="NCBI Taxonomy" id="184978"/>
    <lineage>
        <taxon>Eukaryota</taxon>
        <taxon>Fungi</taxon>
        <taxon>Dikarya</taxon>
        <taxon>Ascomycota</taxon>
        <taxon>Pezizomycotina</taxon>
        <taxon>Dothideomycetes</taxon>
        <taxon>Pleosporomycetidae</taxon>
        <taxon>Pleosporales</taxon>
        <taxon>Pleosporineae</taxon>
        <taxon>Pleosporaceae</taxon>
        <taxon>Decorospora</taxon>
    </lineage>
</organism>
<accession>A0A6A5KQG0</accession>
<evidence type="ECO:0000313" key="2">
    <source>
        <dbReference type="Proteomes" id="UP000800040"/>
    </source>
</evidence>
<reference evidence="1" key="1">
    <citation type="submission" date="2020-01" db="EMBL/GenBank/DDBJ databases">
        <authorList>
            <consortium name="DOE Joint Genome Institute"/>
            <person name="Haridas S."/>
            <person name="Albert R."/>
            <person name="Binder M."/>
            <person name="Bloem J."/>
            <person name="Labutti K."/>
            <person name="Salamov A."/>
            <person name="Andreopoulos B."/>
            <person name="Baker S.E."/>
            <person name="Barry K."/>
            <person name="Bills G."/>
            <person name="Bluhm B.H."/>
            <person name="Cannon C."/>
            <person name="Castanera R."/>
            <person name="Culley D.E."/>
            <person name="Daum C."/>
            <person name="Ezra D."/>
            <person name="Gonzalez J.B."/>
            <person name="Henrissat B."/>
            <person name="Kuo A."/>
            <person name="Liang C."/>
            <person name="Lipzen A."/>
            <person name="Lutzoni F."/>
            <person name="Magnuson J."/>
            <person name="Mondo S."/>
            <person name="Nolan M."/>
            <person name="Ohm R."/>
            <person name="Pangilinan J."/>
            <person name="Park H.-J."/>
            <person name="Ramirez L."/>
            <person name="Alfaro M."/>
            <person name="Sun H."/>
            <person name="Tritt A."/>
            <person name="Yoshinaga Y."/>
            <person name="Zwiers L.-H."/>
            <person name="Turgeon B.G."/>
            <person name="Goodwin S.B."/>
            <person name="Spatafora J.W."/>
            <person name="Crous P.W."/>
            <person name="Grigoriev I.V."/>
        </authorList>
    </citation>
    <scope>NUCLEOTIDE SEQUENCE</scope>
    <source>
        <strain evidence="1">P77</strain>
    </source>
</reference>
<proteinExistence type="predicted"/>
<name>A0A6A5KQG0_9PLEO</name>
<protein>
    <submittedName>
        <fullName evidence="1">Uncharacterized protein</fullName>
    </submittedName>
</protein>
<dbReference type="Proteomes" id="UP000800040">
    <property type="component" value="Unassembled WGS sequence"/>
</dbReference>
<dbReference type="EMBL" id="ML975253">
    <property type="protein sequence ID" value="KAF1838297.1"/>
    <property type="molecule type" value="Genomic_DNA"/>
</dbReference>
<evidence type="ECO:0000313" key="1">
    <source>
        <dbReference type="EMBL" id="KAF1838297.1"/>
    </source>
</evidence>
<keyword evidence="2" id="KW-1185">Reference proteome</keyword>
<sequence length="215" mass="24619">MLRPRLAVASSVCFYQLYGRHHSPSIDNPSTFHLACLPVSVYRVLICTRRHIAPICLSDKGLFNHPQHDRMEAGVATNFTQVVTHLRSVALTALTQPRYRFSSYLVLVSLPHLKYTTSFVAHDFDHRHHHSALGHTSKRKPQDRNLSQELGNVILSWRPRHYLCGHPVDYCRAISGHTPRTDRRRLSTVLPAHQQISISTVFELLTRTQPLCSLY</sequence>